<name>A0A7Y9FQ58_9SPHN</name>
<evidence type="ECO:0000313" key="2">
    <source>
        <dbReference type="Proteomes" id="UP000517753"/>
    </source>
</evidence>
<reference evidence="1 2" key="1">
    <citation type="submission" date="2020-08" db="EMBL/GenBank/DDBJ databases">
        <title>The Agave Microbiome: Exploring the role of microbial communities in plant adaptations to desert environments.</title>
        <authorList>
            <person name="Partida-Martinez L.P."/>
        </authorList>
    </citation>
    <scope>NUCLEOTIDE SEQUENCE [LARGE SCALE GENOMIC DNA]</scope>
    <source>
        <strain evidence="1 2">AS2.3</strain>
    </source>
</reference>
<dbReference type="RefSeq" id="WP_179509822.1">
    <property type="nucleotide sequence ID" value="NZ_JACCBY010000005.1"/>
</dbReference>
<organism evidence="1 2">
    <name type="scientific">Sphingomonas melonis</name>
    <dbReference type="NCBI Taxonomy" id="152682"/>
    <lineage>
        <taxon>Bacteria</taxon>
        <taxon>Pseudomonadati</taxon>
        <taxon>Pseudomonadota</taxon>
        <taxon>Alphaproteobacteria</taxon>
        <taxon>Sphingomonadales</taxon>
        <taxon>Sphingomonadaceae</taxon>
        <taxon>Sphingomonas</taxon>
    </lineage>
</organism>
<dbReference type="InterPro" id="IPR021791">
    <property type="entry name" value="Phage_TAC_11"/>
</dbReference>
<evidence type="ECO:0000313" key="1">
    <source>
        <dbReference type="EMBL" id="NYD91394.1"/>
    </source>
</evidence>
<dbReference type="Proteomes" id="UP000517753">
    <property type="component" value="Unassembled WGS sequence"/>
</dbReference>
<dbReference type="Pfam" id="PF11836">
    <property type="entry name" value="Phage_TAC_11"/>
    <property type="match status" value="1"/>
</dbReference>
<keyword evidence="2" id="KW-1185">Reference proteome</keyword>
<comment type="caution">
    <text evidence="1">The sequence shown here is derived from an EMBL/GenBank/DDBJ whole genome shotgun (WGS) entry which is preliminary data.</text>
</comment>
<gene>
    <name evidence="1" type="ORF">HD841_003202</name>
</gene>
<dbReference type="EMBL" id="JACCBY010000005">
    <property type="protein sequence ID" value="NYD91394.1"/>
    <property type="molecule type" value="Genomic_DNA"/>
</dbReference>
<sequence length="145" mass="15205">MDAANDVRGEVDLVLEGQRFVLRPSYTAIVAMEKKTGAPLLQLAQLAEEGCLNQEQQAIVVTELVRAWGRSLVEDEYASAADKAIASSARGANADTIGELLYPVGLMAVQPRIAIVLGLALTGGCLPSGETKTAGTKTPEIPAVE</sequence>
<dbReference type="AlphaFoldDB" id="A0A7Y9FQ58"/>
<protein>
    <submittedName>
        <fullName evidence="1">Uncharacterized protein</fullName>
    </submittedName>
</protein>
<accession>A0A7Y9FQ58</accession>
<proteinExistence type="predicted"/>